<evidence type="ECO:0000259" key="4">
    <source>
        <dbReference type="PROSITE" id="PS50893"/>
    </source>
</evidence>
<evidence type="ECO:0000256" key="2">
    <source>
        <dbReference type="ARBA" id="ARBA00022741"/>
    </source>
</evidence>
<dbReference type="PROSITE" id="PS50893">
    <property type="entry name" value="ABC_TRANSPORTER_2"/>
    <property type="match status" value="1"/>
</dbReference>
<dbReference type="InterPro" id="IPR015856">
    <property type="entry name" value="ABC_transpr_CbiO/EcfA_su"/>
</dbReference>
<dbReference type="GO" id="GO:0005524">
    <property type="term" value="F:ATP binding"/>
    <property type="evidence" value="ECO:0007669"/>
    <property type="project" value="UniProtKB-KW"/>
</dbReference>
<evidence type="ECO:0000313" key="6">
    <source>
        <dbReference type="Proteomes" id="UP000238762"/>
    </source>
</evidence>
<keyword evidence="1" id="KW-0813">Transport</keyword>
<dbReference type="PANTHER" id="PTHR43423:SF1">
    <property type="entry name" value="ABC TRANSPORTER I FAMILY MEMBER 17"/>
    <property type="match status" value="1"/>
</dbReference>
<dbReference type="RefSeq" id="WP_106286976.1">
    <property type="nucleotide sequence ID" value="NZ_CAWNTC010000143.1"/>
</dbReference>
<evidence type="ECO:0000256" key="3">
    <source>
        <dbReference type="ARBA" id="ARBA00022840"/>
    </source>
</evidence>
<gene>
    <name evidence="5" type="ORF">C7B64_01925</name>
</gene>
<feature type="domain" description="ABC transporter" evidence="4">
    <location>
        <begin position="5"/>
        <end position="239"/>
    </location>
</feature>
<dbReference type="GO" id="GO:0022857">
    <property type="term" value="F:transmembrane transporter activity"/>
    <property type="evidence" value="ECO:0007669"/>
    <property type="project" value="UniProtKB-ARBA"/>
</dbReference>
<dbReference type="InterPro" id="IPR003593">
    <property type="entry name" value="AAA+_ATPase"/>
</dbReference>
<dbReference type="Gene3D" id="3.40.50.300">
    <property type="entry name" value="P-loop containing nucleotide triphosphate hydrolases"/>
    <property type="match status" value="1"/>
</dbReference>
<proteinExistence type="predicted"/>
<organism evidence="5 6">
    <name type="scientific">Merismopedia glauca CCAP 1448/3</name>
    <dbReference type="NCBI Taxonomy" id="1296344"/>
    <lineage>
        <taxon>Bacteria</taxon>
        <taxon>Bacillati</taxon>
        <taxon>Cyanobacteriota</taxon>
        <taxon>Cyanophyceae</taxon>
        <taxon>Synechococcales</taxon>
        <taxon>Merismopediaceae</taxon>
        <taxon>Merismopedia</taxon>
    </lineage>
</organism>
<protein>
    <submittedName>
        <fullName evidence="5">Cobalt ABC transporter</fullName>
    </submittedName>
</protein>
<keyword evidence="2" id="KW-0547">Nucleotide-binding</keyword>
<dbReference type="GO" id="GO:0016887">
    <property type="term" value="F:ATP hydrolysis activity"/>
    <property type="evidence" value="ECO:0007669"/>
    <property type="project" value="InterPro"/>
</dbReference>
<dbReference type="OrthoDB" id="422644at2"/>
<keyword evidence="3" id="KW-0067">ATP-binding</keyword>
<dbReference type="SMART" id="SM00382">
    <property type="entry name" value="AAA"/>
    <property type="match status" value="1"/>
</dbReference>
<dbReference type="AlphaFoldDB" id="A0A2T1C9F1"/>
<dbReference type="CDD" id="cd03225">
    <property type="entry name" value="ABC_cobalt_CbiO_domain1"/>
    <property type="match status" value="1"/>
</dbReference>
<evidence type="ECO:0000256" key="1">
    <source>
        <dbReference type="ARBA" id="ARBA00022448"/>
    </source>
</evidence>
<sequence>MRDCLQVEKVSLKAKIGPYYLLQDVSFQVFPGDRIAIIGSTGAGKTSLLRLLNRLNEPTSGQIYLDRQDYRQISPTILRRRVHLLLQEPKLLGMSVKEALAYPLKLEKLDPSVIQQRLVNILQQLHIPNDWLERTEVQLSVGQRQLVAIARSLLIQPQILLLDEPTSALDRAKADTLVQLLQQLTDSGTMTVLMVNHQLDVVQKFANRVLYLEKGRLTADLTREEIDWSEISDRLTEAEAKAAQEWE</sequence>
<dbReference type="PROSITE" id="PS00211">
    <property type="entry name" value="ABC_TRANSPORTER_1"/>
    <property type="match status" value="1"/>
</dbReference>
<dbReference type="GO" id="GO:0016020">
    <property type="term" value="C:membrane"/>
    <property type="evidence" value="ECO:0007669"/>
    <property type="project" value="InterPro"/>
</dbReference>
<dbReference type="Proteomes" id="UP000238762">
    <property type="component" value="Unassembled WGS sequence"/>
</dbReference>
<dbReference type="InterPro" id="IPR003439">
    <property type="entry name" value="ABC_transporter-like_ATP-bd"/>
</dbReference>
<dbReference type="SUPFAM" id="SSF52540">
    <property type="entry name" value="P-loop containing nucleoside triphosphate hydrolases"/>
    <property type="match status" value="1"/>
</dbReference>
<name>A0A2T1C9F1_9CYAN</name>
<dbReference type="InterPro" id="IPR027417">
    <property type="entry name" value="P-loop_NTPase"/>
</dbReference>
<dbReference type="PANTHER" id="PTHR43423">
    <property type="entry name" value="ABC TRANSPORTER I FAMILY MEMBER 17"/>
    <property type="match status" value="1"/>
</dbReference>
<dbReference type="InterPro" id="IPR017871">
    <property type="entry name" value="ABC_transporter-like_CS"/>
</dbReference>
<reference evidence="5 6" key="1">
    <citation type="submission" date="2018-02" db="EMBL/GenBank/DDBJ databases">
        <authorList>
            <person name="Cohen D.B."/>
            <person name="Kent A.D."/>
        </authorList>
    </citation>
    <scope>NUCLEOTIDE SEQUENCE [LARGE SCALE GENOMIC DNA]</scope>
    <source>
        <strain evidence="5 6">CCAP 1448/3</strain>
    </source>
</reference>
<comment type="caution">
    <text evidence="5">The sequence shown here is derived from an EMBL/GenBank/DDBJ whole genome shotgun (WGS) entry which is preliminary data.</text>
</comment>
<reference evidence="5 6" key="2">
    <citation type="submission" date="2018-03" db="EMBL/GenBank/DDBJ databases">
        <title>The ancient ancestry and fast evolution of plastids.</title>
        <authorList>
            <person name="Moore K.R."/>
            <person name="Magnabosco C."/>
            <person name="Momper L."/>
            <person name="Gold D.A."/>
            <person name="Bosak T."/>
            <person name="Fournier G.P."/>
        </authorList>
    </citation>
    <scope>NUCLEOTIDE SEQUENCE [LARGE SCALE GENOMIC DNA]</scope>
    <source>
        <strain evidence="5 6">CCAP 1448/3</strain>
    </source>
</reference>
<dbReference type="EMBL" id="PVWJ01000006">
    <property type="protein sequence ID" value="PSB04871.1"/>
    <property type="molecule type" value="Genomic_DNA"/>
</dbReference>
<evidence type="ECO:0000313" key="5">
    <source>
        <dbReference type="EMBL" id="PSB04871.1"/>
    </source>
</evidence>
<dbReference type="Pfam" id="PF00005">
    <property type="entry name" value="ABC_tran"/>
    <property type="match status" value="1"/>
</dbReference>
<accession>A0A2T1C9F1</accession>
<keyword evidence="6" id="KW-1185">Reference proteome</keyword>